<evidence type="ECO:0000259" key="2">
    <source>
        <dbReference type="PROSITE" id="PS50943"/>
    </source>
</evidence>
<sequence>MSLDQSPSVSARPSLHPSPAVSARSDFGARLRHWRLLRGLSQAELGRRLGYDDSHISRVENTRRWPPAGMAERLDELLDTAGELTGLWPQVERERRRLARYGRPGAAAPGADALEQLLTAYRTAAHAVGGQALVDVLEQHARLAARQQRTAPSAERARLGSLAARYAELAGWARFDQLEYGRALAWYDFGREWAALAGDPAAAALLLARQSAVHWACGHSAAAIGTAGASFEQAVRAGRPAAQARAQLARARGHALAADRRETERALEEAARLTEAEPTADARIRLLLVHGTCHRDLAVRTGRRIHARLATFGLDEALARLPLEQQHYRALVTARLAGAHVWAGRPEAAGTVLARVPEAEGRVALERRQSERWLSRHTR</sequence>
<proteinExistence type="predicted"/>
<dbReference type="PROSITE" id="PS50943">
    <property type="entry name" value="HTH_CROC1"/>
    <property type="match status" value="1"/>
</dbReference>
<dbReference type="SMART" id="SM00530">
    <property type="entry name" value="HTH_XRE"/>
    <property type="match status" value="1"/>
</dbReference>
<dbReference type="AlphaFoldDB" id="A0AB33K107"/>
<protein>
    <recommendedName>
        <fullName evidence="2">HTH cro/C1-type domain-containing protein</fullName>
    </recommendedName>
</protein>
<evidence type="ECO:0000256" key="1">
    <source>
        <dbReference type="SAM" id="MobiDB-lite"/>
    </source>
</evidence>
<dbReference type="RefSeq" id="WP_407991358.1">
    <property type="nucleotide sequence ID" value="NZ_AP035881.2"/>
</dbReference>
<dbReference type="InterPro" id="IPR010982">
    <property type="entry name" value="Lambda_DNA-bd_dom_sf"/>
</dbReference>
<evidence type="ECO:0000313" key="3">
    <source>
        <dbReference type="EMBL" id="BFP49219.1"/>
    </source>
</evidence>
<dbReference type="InterPro" id="IPR001387">
    <property type="entry name" value="Cro/C1-type_HTH"/>
</dbReference>
<feature type="region of interest" description="Disordered" evidence="1">
    <location>
        <begin position="1"/>
        <end position="22"/>
    </location>
</feature>
<dbReference type="SUPFAM" id="SSF47413">
    <property type="entry name" value="lambda repressor-like DNA-binding domains"/>
    <property type="match status" value="1"/>
</dbReference>
<gene>
    <name evidence="3" type="ORF">KCMC57_55870</name>
</gene>
<accession>A0AB33K107</accession>
<dbReference type="CDD" id="cd00093">
    <property type="entry name" value="HTH_XRE"/>
    <property type="match status" value="1"/>
</dbReference>
<name>A0AB33K107_9ACTN</name>
<reference evidence="3" key="1">
    <citation type="submission" date="2024-07" db="EMBL/GenBank/DDBJ databases">
        <title>Complete genome sequences of cellulolytic bacteria, Kitasatospora sp. CMC57 and Streptomyces sp. CMC78, isolated from Japanese agricultural soil.</title>
        <authorList>
            <person name="Hashimoto T."/>
            <person name="Ito M."/>
            <person name="Iwamoto M."/>
            <person name="Fukahori D."/>
            <person name="Shoda T."/>
            <person name="Sakoda M."/>
            <person name="Morohoshi T."/>
            <person name="Mitsuboshi M."/>
            <person name="Nishizawa T."/>
        </authorList>
    </citation>
    <scope>NUCLEOTIDE SEQUENCE</scope>
    <source>
        <strain evidence="3">CMC57</strain>
    </source>
</reference>
<dbReference type="EMBL" id="AP035881">
    <property type="protein sequence ID" value="BFP49219.1"/>
    <property type="molecule type" value="Genomic_DNA"/>
</dbReference>
<dbReference type="Pfam" id="PF13560">
    <property type="entry name" value="HTH_31"/>
    <property type="match status" value="1"/>
</dbReference>
<dbReference type="Gene3D" id="1.10.260.40">
    <property type="entry name" value="lambda repressor-like DNA-binding domains"/>
    <property type="match status" value="1"/>
</dbReference>
<organism evidence="3">
    <name type="scientific">Kitasatospora sp. CMC57</name>
    <dbReference type="NCBI Taxonomy" id="3231513"/>
    <lineage>
        <taxon>Bacteria</taxon>
        <taxon>Bacillati</taxon>
        <taxon>Actinomycetota</taxon>
        <taxon>Actinomycetes</taxon>
        <taxon>Kitasatosporales</taxon>
        <taxon>Streptomycetaceae</taxon>
        <taxon>Kitasatospora</taxon>
    </lineage>
</organism>
<feature type="compositionally biased region" description="Polar residues" evidence="1">
    <location>
        <begin position="1"/>
        <end position="11"/>
    </location>
</feature>
<feature type="domain" description="HTH cro/C1-type" evidence="2">
    <location>
        <begin position="31"/>
        <end position="84"/>
    </location>
</feature>
<dbReference type="GO" id="GO:0003677">
    <property type="term" value="F:DNA binding"/>
    <property type="evidence" value="ECO:0007669"/>
    <property type="project" value="InterPro"/>
</dbReference>